<evidence type="ECO:0000313" key="5">
    <source>
        <dbReference type="Proteomes" id="UP001330184"/>
    </source>
</evidence>
<feature type="transmembrane region" description="Helical" evidence="2">
    <location>
        <begin position="56"/>
        <end position="78"/>
    </location>
</feature>
<dbReference type="Gene3D" id="3.30.70.1070">
    <property type="entry name" value="Sporulation related repeat"/>
    <property type="match status" value="1"/>
</dbReference>
<keyword evidence="2" id="KW-0472">Membrane</keyword>
<organism evidence="4 5">
    <name type="scientific">Flagellimonas marinaquae</name>
    <dbReference type="NCBI Taxonomy" id="254955"/>
    <lineage>
        <taxon>Bacteria</taxon>
        <taxon>Pseudomonadati</taxon>
        <taxon>Bacteroidota</taxon>
        <taxon>Flavobacteriia</taxon>
        <taxon>Flavobacteriales</taxon>
        <taxon>Flavobacteriaceae</taxon>
        <taxon>Flagellimonas</taxon>
    </lineage>
</organism>
<feature type="coiled-coil region" evidence="1">
    <location>
        <begin position="97"/>
        <end position="124"/>
    </location>
</feature>
<evidence type="ECO:0000256" key="2">
    <source>
        <dbReference type="SAM" id="Phobius"/>
    </source>
</evidence>
<protein>
    <recommendedName>
        <fullName evidence="3">SPOR domain-containing protein</fullName>
    </recommendedName>
</protein>
<keyword evidence="1" id="KW-0175">Coiled coil</keyword>
<dbReference type="Proteomes" id="UP001330184">
    <property type="component" value="Chromosome"/>
</dbReference>
<evidence type="ECO:0000259" key="3">
    <source>
        <dbReference type="Pfam" id="PF05036"/>
    </source>
</evidence>
<dbReference type="GO" id="GO:0042834">
    <property type="term" value="F:peptidoglycan binding"/>
    <property type="evidence" value="ECO:0007669"/>
    <property type="project" value="InterPro"/>
</dbReference>
<name>A0AA48HKG3_9FLAO</name>
<evidence type="ECO:0000256" key="1">
    <source>
        <dbReference type="SAM" id="Coils"/>
    </source>
</evidence>
<keyword evidence="2" id="KW-0812">Transmembrane</keyword>
<keyword evidence="2" id="KW-1133">Transmembrane helix</keyword>
<dbReference type="AlphaFoldDB" id="A0AA48HKG3"/>
<reference evidence="4 5" key="1">
    <citation type="submission" date="2023-01" db="EMBL/GenBank/DDBJ databases">
        <title>Complete genome sequence of Muricauda aquimarina strain IFOP_LL357.</title>
        <authorList>
            <person name="Gajardo G."/>
            <person name="Ueki S."/>
            <person name="Maruyama F."/>
        </authorList>
    </citation>
    <scope>NUCLEOTIDE SEQUENCE [LARGE SCALE GENOMIC DNA]</scope>
    <source>
        <strain evidence="4 5">IFOP_LL357</strain>
    </source>
</reference>
<dbReference type="EMBL" id="AP027268">
    <property type="protein sequence ID" value="BDW93913.1"/>
    <property type="molecule type" value="Genomic_DNA"/>
</dbReference>
<sequence length="209" mass="24069">MTHNYNPLQDMPFIEESDLLDLHKDIDKAQIINERLLDQIKYKNKDLRKIKLQRNILMGFVGLFVIGTLAITSFTAGLSSKQSFENQGNLLVSIDSLDVIKARIDNLKSQNEELSLVKEFYLAKEFLNKEMIYSVQVKSFLENNVTLASEALTNTLFVKTNPFYAYSLGNFETLEEAQKFRKQLVQMGFDDAFVASYKDGQRVKIEDPY</sequence>
<dbReference type="Pfam" id="PF05036">
    <property type="entry name" value="SPOR"/>
    <property type="match status" value="1"/>
</dbReference>
<proteinExistence type="predicted"/>
<feature type="domain" description="SPOR" evidence="3">
    <location>
        <begin position="155"/>
        <end position="194"/>
    </location>
</feature>
<dbReference type="InterPro" id="IPR007730">
    <property type="entry name" value="SPOR-like_dom"/>
</dbReference>
<accession>A0AA48HKG3</accession>
<dbReference type="InterPro" id="IPR036680">
    <property type="entry name" value="SPOR-like_sf"/>
</dbReference>
<keyword evidence="5" id="KW-1185">Reference proteome</keyword>
<gene>
    <name evidence="4" type="ORF">MACH07_27450</name>
</gene>
<evidence type="ECO:0000313" key="4">
    <source>
        <dbReference type="EMBL" id="BDW93913.1"/>
    </source>
</evidence>